<dbReference type="STRING" id="4846.A0A367JZV2"/>
<evidence type="ECO:0000313" key="2">
    <source>
        <dbReference type="Proteomes" id="UP000253551"/>
    </source>
</evidence>
<comment type="caution">
    <text evidence="1">The sequence shown here is derived from an EMBL/GenBank/DDBJ whole genome shotgun (WGS) entry which is preliminary data.</text>
</comment>
<feature type="non-terminal residue" evidence="1">
    <location>
        <position position="1"/>
    </location>
</feature>
<reference evidence="1 2" key="1">
    <citation type="journal article" date="2018" name="G3 (Bethesda)">
        <title>Phylogenetic and Phylogenomic Definition of Rhizopus Species.</title>
        <authorList>
            <person name="Gryganskyi A.P."/>
            <person name="Golan J."/>
            <person name="Dolatabadi S."/>
            <person name="Mondo S."/>
            <person name="Robb S."/>
            <person name="Idnurm A."/>
            <person name="Muszewska A."/>
            <person name="Steczkiewicz K."/>
            <person name="Masonjones S."/>
            <person name="Liao H.L."/>
            <person name="Gajdeczka M.T."/>
            <person name="Anike F."/>
            <person name="Vuek A."/>
            <person name="Anishchenko I.M."/>
            <person name="Voigt K."/>
            <person name="de Hoog G.S."/>
            <person name="Smith M.E."/>
            <person name="Heitman J."/>
            <person name="Vilgalys R."/>
            <person name="Stajich J.E."/>
        </authorList>
    </citation>
    <scope>NUCLEOTIDE SEQUENCE [LARGE SCALE GENOMIC DNA]</scope>
    <source>
        <strain evidence="1 2">LSU 92-RS-03</strain>
    </source>
</reference>
<organism evidence="1 2">
    <name type="scientific">Rhizopus stolonifer</name>
    <name type="common">Rhizopus nigricans</name>
    <dbReference type="NCBI Taxonomy" id="4846"/>
    <lineage>
        <taxon>Eukaryota</taxon>
        <taxon>Fungi</taxon>
        <taxon>Fungi incertae sedis</taxon>
        <taxon>Mucoromycota</taxon>
        <taxon>Mucoromycotina</taxon>
        <taxon>Mucoromycetes</taxon>
        <taxon>Mucorales</taxon>
        <taxon>Mucorineae</taxon>
        <taxon>Rhizopodaceae</taxon>
        <taxon>Rhizopus</taxon>
    </lineage>
</organism>
<evidence type="ECO:0000313" key="1">
    <source>
        <dbReference type="EMBL" id="RCH95427.1"/>
    </source>
</evidence>
<sequence length="75" mass="8629">PRYQQQQQQIKVADIGQLLESQQQYCNKEFLQTATDALSGADEMLRACKALENSNMRLQPNKYTAHYNKKGEHSV</sequence>
<accession>A0A367JZV2</accession>
<dbReference type="EMBL" id="PJQM01002432">
    <property type="protein sequence ID" value="RCH95427.1"/>
    <property type="molecule type" value="Genomic_DNA"/>
</dbReference>
<dbReference type="OrthoDB" id="2290998at2759"/>
<keyword evidence="2" id="KW-1185">Reference proteome</keyword>
<proteinExistence type="predicted"/>
<gene>
    <name evidence="1" type="ORF">CU098_011510</name>
</gene>
<protein>
    <submittedName>
        <fullName evidence="1">Uncharacterized protein</fullName>
    </submittedName>
</protein>
<name>A0A367JZV2_RHIST</name>
<dbReference type="AlphaFoldDB" id="A0A367JZV2"/>
<dbReference type="Proteomes" id="UP000253551">
    <property type="component" value="Unassembled WGS sequence"/>
</dbReference>